<proteinExistence type="predicted"/>
<evidence type="ECO:0008006" key="3">
    <source>
        <dbReference type="Google" id="ProtNLM"/>
    </source>
</evidence>
<dbReference type="Proteomes" id="UP000001400">
    <property type="component" value="Chromosome"/>
</dbReference>
<reference evidence="1" key="1">
    <citation type="submission" date="2010-02" db="EMBL/GenBank/DDBJ databases">
        <title>Complete sequence of Aciduliprofundum boonei T469.</title>
        <authorList>
            <consortium name="US DOE Joint Genome Institute"/>
            <person name="Lucas S."/>
            <person name="Copeland A."/>
            <person name="Lapidus A."/>
            <person name="Cheng J.-F."/>
            <person name="Bruce D."/>
            <person name="Goodwin L."/>
            <person name="Pitluck S."/>
            <person name="Saunders E."/>
            <person name="Detter J.C."/>
            <person name="Han C."/>
            <person name="Tapia R."/>
            <person name="Land M."/>
            <person name="Hauser L."/>
            <person name="Kyrpides N."/>
            <person name="Mikhailova N."/>
            <person name="Flores G."/>
            <person name="Reysenbach A.-L."/>
            <person name="Woyke T."/>
        </authorList>
    </citation>
    <scope>NUCLEOTIDE SEQUENCE</scope>
    <source>
        <strain evidence="1">T469</strain>
    </source>
</reference>
<dbReference type="PANTHER" id="PTHR42241:SF2">
    <property type="entry name" value="HYPOTHETICAL MEMBRANE PROTEIN, CONSERVED, DUF998 FAMILY"/>
    <property type="match status" value="1"/>
</dbReference>
<dbReference type="EMBL" id="CP001941">
    <property type="protein sequence ID" value="ADD08699.1"/>
    <property type="molecule type" value="Genomic_DNA"/>
</dbReference>
<dbReference type="PANTHER" id="PTHR42241">
    <property type="entry name" value="HYPOTHETICAL MEMBRANE PROTEIN, CONSERVED, DUF998 FAMILY"/>
    <property type="match status" value="1"/>
</dbReference>
<dbReference type="HOGENOM" id="CLU_100105_0_0_2"/>
<gene>
    <name evidence="1" type="ordered locus">Aboo_0890</name>
</gene>
<dbReference type="Pfam" id="PF06197">
    <property type="entry name" value="DUF998"/>
    <property type="match status" value="1"/>
</dbReference>
<accession>B5IGX4</accession>
<dbReference type="RefSeq" id="WP_008086403.1">
    <property type="nucleotide sequence ID" value="NC_013926.1"/>
</dbReference>
<dbReference type="STRING" id="439481.Aboo_0890"/>
<keyword evidence="2" id="KW-1185">Reference proteome</keyword>
<name>B5IGX4_ACIB4</name>
<dbReference type="AlphaFoldDB" id="B5IGX4"/>
<sequence length="195" mass="22312">MIRLSNLRFFGVITLIVYWCFTIISISQNPWFSVMHNALSDLGANNANAPWLYNYGLILSFPFLFIFSIYLLHIAINKLQIIGGAFIMISSVFLAFIGIFHSGTRPHGFVSTYFFLQFFFGMFIFGIATEKLRIASIVLFALSWLGAFLPWPSVATLEIYEISIIGVFVILIALFNPEKLVNIERSLQSQEIRWM</sequence>
<protein>
    <recommendedName>
        <fullName evidence="3">DUF998 domain-containing protein</fullName>
    </recommendedName>
</protein>
<evidence type="ECO:0000313" key="2">
    <source>
        <dbReference type="Proteomes" id="UP000001400"/>
    </source>
</evidence>
<dbReference type="GeneID" id="31781091"/>
<dbReference type="KEGG" id="abi:Aboo_0890"/>
<dbReference type="eggNOG" id="arCOG02008">
    <property type="taxonomic scope" value="Archaea"/>
</dbReference>
<evidence type="ECO:0000313" key="1">
    <source>
        <dbReference type="EMBL" id="ADD08699.1"/>
    </source>
</evidence>
<dbReference type="OrthoDB" id="103507at2157"/>
<dbReference type="InterPro" id="IPR009339">
    <property type="entry name" value="DUF998"/>
</dbReference>
<organism evidence="1 2">
    <name type="scientific">Aciduliprofundum boonei (strain DSM 19572 / T469)</name>
    <dbReference type="NCBI Taxonomy" id="439481"/>
    <lineage>
        <taxon>Archaea</taxon>
        <taxon>Methanobacteriati</taxon>
        <taxon>Thermoplasmatota</taxon>
        <taxon>DHVE2 group</taxon>
        <taxon>Candidatus Aciduliprofundum</taxon>
    </lineage>
</organism>